<feature type="compositionally biased region" description="Low complexity" evidence="1">
    <location>
        <begin position="2739"/>
        <end position="2755"/>
    </location>
</feature>
<feature type="compositionally biased region" description="Low complexity" evidence="1">
    <location>
        <begin position="456"/>
        <end position="476"/>
    </location>
</feature>
<feature type="region of interest" description="Disordered" evidence="1">
    <location>
        <begin position="1078"/>
        <end position="1110"/>
    </location>
</feature>
<feature type="compositionally biased region" description="Basic residues" evidence="1">
    <location>
        <begin position="1143"/>
        <end position="1152"/>
    </location>
</feature>
<evidence type="ECO:0000313" key="3">
    <source>
        <dbReference type="EMBL" id="GEU28261.1"/>
    </source>
</evidence>
<feature type="compositionally biased region" description="Low complexity" evidence="1">
    <location>
        <begin position="2589"/>
        <end position="2611"/>
    </location>
</feature>
<feature type="compositionally biased region" description="Low complexity" evidence="1">
    <location>
        <begin position="1928"/>
        <end position="1951"/>
    </location>
</feature>
<feature type="region of interest" description="Disordered" evidence="1">
    <location>
        <begin position="385"/>
        <end position="405"/>
    </location>
</feature>
<evidence type="ECO:0000259" key="2">
    <source>
        <dbReference type="Pfam" id="PF00072"/>
    </source>
</evidence>
<protein>
    <recommendedName>
        <fullName evidence="2">Response regulatory domain-containing protein</fullName>
    </recommendedName>
</protein>
<feature type="compositionally biased region" description="Basic residues" evidence="1">
    <location>
        <begin position="1959"/>
        <end position="1979"/>
    </location>
</feature>
<feature type="compositionally biased region" description="Basic residues" evidence="1">
    <location>
        <begin position="256"/>
        <end position="267"/>
    </location>
</feature>
<feature type="region of interest" description="Disordered" evidence="1">
    <location>
        <begin position="456"/>
        <end position="720"/>
    </location>
</feature>
<feature type="region of interest" description="Disordered" evidence="1">
    <location>
        <begin position="111"/>
        <end position="144"/>
    </location>
</feature>
<feature type="region of interest" description="Disordered" evidence="1">
    <location>
        <begin position="2824"/>
        <end position="2870"/>
    </location>
</feature>
<reference evidence="3" key="1">
    <citation type="journal article" date="2019" name="Sci. Rep.">
        <title>Draft genome of Tanacetum cinerariifolium, the natural source of mosquito coil.</title>
        <authorList>
            <person name="Yamashiro T."/>
            <person name="Shiraishi A."/>
            <person name="Satake H."/>
            <person name="Nakayama K."/>
        </authorList>
    </citation>
    <scope>NUCLEOTIDE SEQUENCE</scope>
</reference>
<feature type="region of interest" description="Disordered" evidence="1">
    <location>
        <begin position="2421"/>
        <end position="2463"/>
    </location>
</feature>
<feature type="compositionally biased region" description="Basic residues" evidence="1">
    <location>
        <begin position="1216"/>
        <end position="1226"/>
    </location>
</feature>
<feature type="region of interest" description="Disordered" evidence="1">
    <location>
        <begin position="1495"/>
        <end position="1705"/>
    </location>
</feature>
<feature type="compositionally biased region" description="Basic residues" evidence="1">
    <location>
        <begin position="621"/>
        <end position="639"/>
    </location>
</feature>
<accession>A0A699GFB9</accession>
<feature type="compositionally biased region" description="Basic and acidic residues" evidence="1">
    <location>
        <begin position="1910"/>
        <end position="1919"/>
    </location>
</feature>
<feature type="domain" description="Response regulatory" evidence="2">
    <location>
        <begin position="29"/>
        <end position="115"/>
    </location>
</feature>
<feature type="region of interest" description="Disordered" evidence="1">
    <location>
        <begin position="922"/>
        <end position="960"/>
    </location>
</feature>
<organism evidence="3">
    <name type="scientific">Tanacetum cinerariifolium</name>
    <name type="common">Dalmatian daisy</name>
    <name type="synonym">Chrysanthemum cinerariifolium</name>
    <dbReference type="NCBI Taxonomy" id="118510"/>
    <lineage>
        <taxon>Eukaryota</taxon>
        <taxon>Viridiplantae</taxon>
        <taxon>Streptophyta</taxon>
        <taxon>Embryophyta</taxon>
        <taxon>Tracheophyta</taxon>
        <taxon>Spermatophyta</taxon>
        <taxon>Magnoliopsida</taxon>
        <taxon>eudicotyledons</taxon>
        <taxon>Gunneridae</taxon>
        <taxon>Pentapetalae</taxon>
        <taxon>asterids</taxon>
        <taxon>campanulids</taxon>
        <taxon>Asterales</taxon>
        <taxon>Asteraceae</taxon>
        <taxon>Asteroideae</taxon>
        <taxon>Anthemideae</taxon>
        <taxon>Anthemidinae</taxon>
        <taxon>Tanacetum</taxon>
    </lineage>
</organism>
<comment type="caution">
    <text evidence="3">The sequence shown here is derived from an EMBL/GenBank/DDBJ whole genome shotgun (WGS) entry which is preliminary data.</text>
</comment>
<feature type="compositionally biased region" description="Basic residues" evidence="1">
    <location>
        <begin position="1738"/>
        <end position="1755"/>
    </location>
</feature>
<feature type="compositionally biased region" description="Basic residues" evidence="1">
    <location>
        <begin position="2450"/>
        <end position="2463"/>
    </location>
</feature>
<dbReference type="Pfam" id="PF00072">
    <property type="entry name" value="Response_reg"/>
    <property type="match status" value="1"/>
</dbReference>
<feature type="compositionally biased region" description="Low complexity" evidence="1">
    <location>
        <begin position="1604"/>
        <end position="1624"/>
    </location>
</feature>
<feature type="region of interest" description="Disordered" evidence="1">
    <location>
        <begin position="985"/>
        <end position="1028"/>
    </location>
</feature>
<dbReference type="InterPro" id="IPR001789">
    <property type="entry name" value="Sig_transdc_resp-reg_receiver"/>
</dbReference>
<dbReference type="InterPro" id="IPR011006">
    <property type="entry name" value="CheY-like_superfamily"/>
</dbReference>
<feature type="compositionally biased region" description="Low complexity" evidence="1">
    <location>
        <begin position="698"/>
        <end position="714"/>
    </location>
</feature>
<feature type="compositionally biased region" description="Basic residues" evidence="1">
    <location>
        <begin position="793"/>
        <end position="807"/>
    </location>
</feature>
<feature type="compositionally biased region" description="Gly residues" evidence="1">
    <location>
        <begin position="524"/>
        <end position="534"/>
    </location>
</feature>
<feature type="compositionally biased region" description="Basic residues" evidence="1">
    <location>
        <begin position="183"/>
        <end position="192"/>
    </location>
</feature>
<feature type="region of interest" description="Disordered" evidence="1">
    <location>
        <begin position="1321"/>
        <end position="1340"/>
    </location>
</feature>
<dbReference type="EMBL" id="BKCJ010000003">
    <property type="protein sequence ID" value="GEU28261.1"/>
    <property type="molecule type" value="Genomic_DNA"/>
</dbReference>
<feature type="compositionally biased region" description="Basic residues" evidence="1">
    <location>
        <begin position="1092"/>
        <end position="1110"/>
    </location>
</feature>
<name>A0A699GFB9_TANCI</name>
<feature type="compositionally biased region" description="Low complexity" evidence="1">
    <location>
        <begin position="831"/>
        <end position="853"/>
    </location>
</feature>
<feature type="compositionally biased region" description="Basic residues" evidence="1">
    <location>
        <begin position="747"/>
        <end position="762"/>
    </location>
</feature>
<sequence length="2870" mass="298709">MGFAALQIPMMTNQKLPTGGTAIPAPALICVVDDDAAVRQALANLLASADYTPLCFASAEACLACGRLHDMAFAVVDVRLGGMGGFELQERFSAMQLDLPLVRWSGAAPRNDARRAPCRSGPRRRRRSRRRRGPRGGAPAAGCRQRRAGRLHVCAAVPGRRAGHLARARPWPHRRARDPDRHRSFRAARRRGGALPEQRICAARAAVARVGAGPAGHRLAPRRHGPGVPRRWRPAVVAAGLSRRRGGFSGAGDRHLRGRGRHARCRRAAPEHQARQHHGRSRGPVPPGGLRRGQPGRRVVPVRRVGHGARHARLHVARADGPRAVAGRCTQRPVFAGRDPVRAAHRAPAVLGGAAGQCQRMDPCAPGLGAGAAVLGGRAGAGHARANPAQAAGEKSAGTLPGRRHAGGRLAALPARLAAGARYPGLRTGARRRARQGRPVCGRCAVCGAVPGAAQPGAAHPGAGAGPGERLAPARGAGPGRRRHGAGPGVRSRAGPGAGPGPRAGVAGRRARTGRAARARRIGSGIGQPAGAGSGAPDRTVRAQGAAADPGHRRRAVARRGHAGAARRAHRQDRPPAVHAAAHQPQRAGRGQRRIAGRRAAPARARGARRRRGAGTAGARSARRHAGRYAGRQPRRGGRAGRAGGPENRGQSLFRAAVRADHRRRGAGAARPGRRRLDLRCRRHCRAAPHRQRGRPGAGPARTPARAHPARAGRLVVPGPRGQHGLAVHLARGRPGAADRAAGGRRGGGRGNRRAVRLRVHARPAAGGGLRGAGGGRARAAACAAGPPDGGHRAGRRPRRSAVRRHGPPVAGAAPAAAGRTRPRGAGGPAGRTQGAPRLRLRFRAGLSRPGARAGRGRRRAGGAGGVPAVSRRPGTRPLPVLWRPARRLARHAAGAARGTAAPAPAGTGRLARHLVRPAALPRSRRNRRPAAGRERCRARRAGPHRGPHRGPHCSRYRSRHGGGAVAAVWPADSDHVQFLAPAVPAPVPHAAGGPGPGHERRNGHRAGVVRRDGGGALQPLRGRLPVRRDRARAGGARRLCGPCDAGAAGAVPHQRVDPAADVFAGLRPGRLRCGAGRRRHENGQPGAVPAHLHRAGARRPARHGGGGHRARAGVRRAAGIPRHGQDPAGPAAVYRAPARRRRRYGAAAGHGRRSEHAHAAVLAPGVPGRSRLPGRRQRPRARVPARGRHRGVGGAGAHPPDGIPSVQRAGAVRRGGGRRPRRPCGPRRADRCPPGAAGDMGAHQSRHLRRQTRDGAGRAVRARRRRLRCTGPVRPGDRACAGAGLRPLRRLHPRAGGAVMPAPGPCHRCQGAHARRGGGLSALGGAAPGQRTGSGAGAAALRCRRGARPGHGLHRRHGRHPRHRQRDPRSPRAVRGNPGRAAGALADDHRAGTRQRAARPVDPHERRAAAAGGGGRADRARGGSGSDQGDARCARPAAIDAAHGDAHTEAGGRGGRRGSCRGGAAGAVRRRPVPGAPCALQRDLHPDAQAIAPGGNAVPGKPRGQRRLHQRAGQGAVAAGRAGGRVAGDGRSVCGTAGRKRAAARGGKGAARKPRHDAAGRAAQSQRQLDLEPVAEDHQRHAGTGPHLQPGRYPAGHAGIGVRRCAPSRRPAARAAHSRAGCRQPPGLPHGVPDGGPGRQGAPPQLRGRAAGRHRRRRVRGHHDRHHGAARGRRFAAPGPGRTGAGGAGHHRGPADVGHRPRNQPAADVDFVQRGRQPALARTRPAAAGPGAQRPAGNRRAKPARGRHHPRPARAHLQGRAGIGAARPACDHPPHRLHLAQRAGTAGSVAAAGARGAQRLGARRRRAAAAGAAQRGGQCARRHGRRAGQGAQSHHYHGVRAWRRGGHEGGRAGIPYQAGGAGHVVARRGRRAGGGPCPVSAAPGSGRAAAPPRQPDPARARNHAAGHRRPADQADRGRPGHQRNHGQDPQAQADGQDAGALAAGPSALRRAAADRPHAQPRRHRAAHHHIGRGRVVHQRNRDAQADRLTVAAPGGNHVGPWFARLERLERVRQLVGRVGRRVQQAQVGANELLSRKLELGAAFVVDGDNPAAPVQGGQHGVLVHHGQQTAGMGQLGLERGGPLVGLAPEVVDVVVEDDAVLERLARLAGAQHNADQVVMQGVADLARHVQARVAGFHDHVQQHQRDVGRVAQRGQRFLAGIGVHEIEAPAAEAHIAEREFGHHVDIDVVIHDQHAPGRRRAGRCRRACRVRPVVVDHPVRIVNLIHAAIPKCVLGRNCAPPRPHYSSGAVLSKATWAGTLSTTFMHKKIFFKRPRKTGRASKGRRKSLILLGENYACGMGSLMKCPPLKAFSAVKWRLFTTLSTADVDIRQRGFKSAICAPGAGASGDKLCLSETARRNDWPSVRPVAILVAVVCAAGGRQLAGDRLFFPGRPCLDPDGRTRPPAAPGLRGVLRLAAGGAAGGAGAGHGAAPPPRAASQQPGAAARPGAARHPHRAGARWRRSGPVGLALAVGTAQRRPARCGHARLRAGRHRPHSRVLPPRASRRRGCRPRGADAPPAWRSRQLSGRVPHASPGGRLDLGSQLRPGGGARRCGPAGARGGHAHGHYRAQAGGSEDPPPRVLRWPDVAAQPPAAAGTAGAGAGAQRPLAAPRRRAVHRPRPFQASQRYAGARHGRPPAAIGRAAPDRRHPWRRYGGPAGRRRIRDRAGTAGRRPGSRRARGGNPGRGHRAPAGPAACARRPHRARHAQHRRHRVRRRDRDGGATAQAGRPGHGGPGRGAAPRAAARTAGTALPAHRGRGRHDVLHGSAAALEPSAARPGPARRVHRAGGTVGPDSCAGTVGAGAGVRPAGALGPVCGQRRLDGGGQCQRAPVPPARLRAGRAGGAGRARRGAGPPQAGADGKHAAGRSR</sequence>
<feature type="region of interest" description="Disordered" evidence="1">
    <location>
        <begin position="244"/>
        <end position="298"/>
    </location>
</feature>
<feature type="compositionally biased region" description="Low complexity" evidence="1">
    <location>
        <begin position="288"/>
        <end position="298"/>
    </location>
</feature>
<feature type="compositionally biased region" description="Basic residues" evidence="1">
    <location>
        <begin position="121"/>
        <end position="134"/>
    </location>
</feature>
<gene>
    <name evidence="3" type="ORF">Tci_000239</name>
</gene>
<feature type="region of interest" description="Disordered" evidence="1">
    <location>
        <begin position="1348"/>
        <end position="1481"/>
    </location>
</feature>
<feature type="compositionally biased region" description="Low complexity" evidence="1">
    <location>
        <begin position="808"/>
        <end position="820"/>
    </location>
</feature>
<evidence type="ECO:0000256" key="1">
    <source>
        <dbReference type="SAM" id="MobiDB-lite"/>
    </source>
</evidence>
<feature type="compositionally biased region" description="Low complexity" evidence="1">
    <location>
        <begin position="1512"/>
        <end position="1521"/>
    </location>
</feature>
<feature type="compositionally biased region" description="Gly residues" evidence="1">
    <location>
        <begin position="766"/>
        <end position="777"/>
    </location>
</feature>
<feature type="compositionally biased region" description="Basic residues" evidence="1">
    <location>
        <begin position="2479"/>
        <end position="2497"/>
    </location>
</feature>
<feature type="compositionally biased region" description="Basic residues" evidence="1">
    <location>
        <begin position="1173"/>
        <end position="1192"/>
    </location>
</feature>
<feature type="compositionally biased region" description="Low complexity" evidence="1">
    <location>
        <begin position="778"/>
        <end position="787"/>
    </location>
</feature>
<feature type="compositionally biased region" description="Basic residues" evidence="1">
    <location>
        <begin position="2612"/>
        <end position="2621"/>
    </location>
</feature>
<feature type="compositionally biased region" description="Low complexity" evidence="1">
    <location>
        <begin position="2437"/>
        <end position="2449"/>
    </location>
</feature>
<feature type="region of interest" description="Disordered" evidence="1">
    <location>
        <begin position="1143"/>
        <end position="1264"/>
    </location>
</feature>
<proteinExistence type="predicted"/>
<feature type="compositionally biased region" description="Basic residues" evidence="1">
    <location>
        <begin position="923"/>
        <end position="960"/>
    </location>
</feature>
<dbReference type="SUPFAM" id="SSF52172">
    <property type="entry name" value="CheY-like"/>
    <property type="match status" value="1"/>
</dbReference>
<feature type="region of interest" description="Disordered" evidence="1">
    <location>
        <begin position="732"/>
        <end position="879"/>
    </location>
</feature>
<feature type="compositionally biased region" description="Basic residues" evidence="1">
    <location>
        <begin position="552"/>
        <end position="571"/>
    </location>
</feature>
<feature type="compositionally biased region" description="Low complexity" evidence="1">
    <location>
        <begin position="1881"/>
        <end position="1892"/>
    </location>
</feature>
<feature type="compositionally biased region" description="Basic residues" evidence="1">
    <location>
        <begin position="509"/>
        <end position="521"/>
    </location>
</feature>
<feature type="compositionally biased region" description="Basic residues" evidence="1">
    <location>
        <begin position="1348"/>
        <end position="1367"/>
    </location>
</feature>
<feature type="compositionally biased region" description="Basic residues" evidence="1">
    <location>
        <begin position="2700"/>
        <end position="2717"/>
    </location>
</feature>
<feature type="compositionally biased region" description="Low complexity" evidence="1">
    <location>
        <begin position="1809"/>
        <end position="1820"/>
    </location>
</feature>
<feature type="region of interest" description="Disordered" evidence="1">
    <location>
        <begin position="1868"/>
        <end position="1979"/>
    </location>
</feature>
<dbReference type="GO" id="GO:0000160">
    <property type="term" value="P:phosphorelay signal transduction system"/>
    <property type="evidence" value="ECO:0007669"/>
    <property type="project" value="InterPro"/>
</dbReference>
<feature type="compositionally biased region" description="Low complexity" evidence="1">
    <location>
        <begin position="1717"/>
        <end position="1737"/>
    </location>
</feature>
<feature type="compositionally biased region" description="Basic residues" evidence="1">
    <location>
        <begin position="165"/>
        <end position="176"/>
    </location>
</feature>
<feature type="compositionally biased region" description="Basic and acidic residues" evidence="1">
    <location>
        <begin position="1400"/>
        <end position="1409"/>
    </location>
</feature>
<dbReference type="Gene3D" id="3.40.50.2300">
    <property type="match status" value="1"/>
</dbReference>
<feature type="region of interest" description="Disordered" evidence="1">
    <location>
        <begin position="165"/>
        <end position="193"/>
    </location>
</feature>
<feature type="region of interest" description="Disordered" evidence="1">
    <location>
        <begin position="1796"/>
        <end position="1837"/>
    </location>
</feature>
<feature type="region of interest" description="Disordered" evidence="1">
    <location>
        <begin position="2475"/>
        <end position="2796"/>
    </location>
</feature>
<feature type="compositionally biased region" description="Low complexity" evidence="1">
    <location>
        <begin position="575"/>
        <end position="589"/>
    </location>
</feature>
<feature type="compositionally biased region" description="Basic residues" evidence="1">
    <location>
        <begin position="1651"/>
        <end position="1675"/>
    </location>
</feature>
<feature type="region of interest" description="Disordered" evidence="1">
    <location>
        <begin position="1717"/>
        <end position="1756"/>
    </location>
</feature>
<feature type="compositionally biased region" description="Basic residues" evidence="1">
    <location>
        <begin position="681"/>
        <end position="694"/>
    </location>
</feature>